<dbReference type="InterPro" id="IPR011545">
    <property type="entry name" value="DEAD/DEAH_box_helicase_dom"/>
</dbReference>
<dbReference type="CDD" id="cd17921">
    <property type="entry name" value="DEXHc_Ski2"/>
    <property type="match status" value="1"/>
</dbReference>
<feature type="domain" description="Helicase ATP-binding" evidence="5">
    <location>
        <begin position="303"/>
        <end position="476"/>
    </location>
</feature>
<dbReference type="PROSITE" id="PS51192">
    <property type="entry name" value="HELICASE_ATP_BIND_1"/>
    <property type="match status" value="1"/>
</dbReference>
<evidence type="ECO:0000256" key="4">
    <source>
        <dbReference type="ARBA" id="ARBA00022840"/>
    </source>
</evidence>
<protein>
    <recommendedName>
        <fullName evidence="9">DEAD/DEAH box helicase</fullName>
    </recommendedName>
</protein>
<dbReference type="AlphaFoldDB" id="A0A2A7MCR3"/>
<keyword evidence="3" id="KW-0347">Helicase</keyword>
<dbReference type="RefSeq" id="WP_058293376.1">
    <property type="nucleotide sequence ID" value="NZ_CAMTCU010000098.1"/>
</dbReference>
<dbReference type="STRING" id="137838.GCA_001458595_00388"/>
<keyword evidence="2" id="KW-0378">Hydrolase</keyword>
<evidence type="ECO:0000259" key="5">
    <source>
        <dbReference type="PROSITE" id="PS51192"/>
    </source>
</evidence>
<keyword evidence="8" id="KW-1185">Reference proteome</keyword>
<gene>
    <name evidence="7" type="ORF">CQ394_16055</name>
</gene>
<dbReference type="EMBL" id="PDCJ01000003">
    <property type="protein sequence ID" value="PEG29475.1"/>
    <property type="molecule type" value="Genomic_DNA"/>
</dbReference>
<dbReference type="PROSITE" id="PS51194">
    <property type="entry name" value="HELICASE_CTER"/>
    <property type="match status" value="1"/>
</dbReference>
<feature type="domain" description="Helicase C-terminal" evidence="6">
    <location>
        <begin position="539"/>
        <end position="727"/>
    </location>
</feature>
<organism evidence="7 8">
    <name type="scientific">Clostridium neonatale</name>
    <dbReference type="NCBI Taxonomy" id="137838"/>
    <lineage>
        <taxon>Bacteria</taxon>
        <taxon>Bacillati</taxon>
        <taxon>Bacillota</taxon>
        <taxon>Clostridia</taxon>
        <taxon>Eubacteriales</taxon>
        <taxon>Clostridiaceae</taxon>
        <taxon>Clostridium</taxon>
    </lineage>
</organism>
<name>A0A2A7MCR3_9CLOT</name>
<dbReference type="GO" id="GO:0003676">
    <property type="term" value="F:nucleic acid binding"/>
    <property type="evidence" value="ECO:0007669"/>
    <property type="project" value="InterPro"/>
</dbReference>
<dbReference type="Pfam" id="PF00271">
    <property type="entry name" value="Helicase_C"/>
    <property type="match status" value="1"/>
</dbReference>
<dbReference type="InterPro" id="IPR050474">
    <property type="entry name" value="Hel308_SKI2-like"/>
</dbReference>
<dbReference type="GO" id="GO:0016787">
    <property type="term" value="F:hydrolase activity"/>
    <property type="evidence" value="ECO:0007669"/>
    <property type="project" value="UniProtKB-KW"/>
</dbReference>
<dbReference type="Proteomes" id="UP000220840">
    <property type="component" value="Unassembled WGS sequence"/>
</dbReference>
<evidence type="ECO:0000259" key="6">
    <source>
        <dbReference type="PROSITE" id="PS51194"/>
    </source>
</evidence>
<dbReference type="Pfam" id="PF00270">
    <property type="entry name" value="DEAD"/>
    <property type="match status" value="1"/>
</dbReference>
<reference evidence="7 8" key="1">
    <citation type="submission" date="2017-10" db="EMBL/GenBank/DDBJ databases">
        <title>Effective Description of Clostridium neonatale sp. nov. linked to necrotizing enterocolitis in neonates and a clarification of species assignable to the genus Clostridium (Prazmowski 1880) emend. Lawson and Rainey 2016.</title>
        <authorList>
            <person name="Bernard K."/>
            <person name="Burdz T."/>
            <person name="Wiebe D."/>
            <person name="Balcewich B."/>
            <person name="Alfa M."/>
            <person name="Bernier A.-M."/>
        </authorList>
    </citation>
    <scope>NUCLEOTIDE SEQUENCE [LARGE SCALE GENOMIC DNA]</scope>
    <source>
        <strain evidence="7 8">LCDC99A005</strain>
    </source>
</reference>
<dbReference type="SMART" id="SM00487">
    <property type="entry name" value="DEXDc"/>
    <property type="match status" value="1"/>
</dbReference>
<dbReference type="InterPro" id="IPR027417">
    <property type="entry name" value="P-loop_NTPase"/>
</dbReference>
<evidence type="ECO:0000256" key="2">
    <source>
        <dbReference type="ARBA" id="ARBA00022801"/>
    </source>
</evidence>
<evidence type="ECO:0000313" key="8">
    <source>
        <dbReference type="Proteomes" id="UP000220840"/>
    </source>
</evidence>
<comment type="caution">
    <text evidence="7">The sequence shown here is derived from an EMBL/GenBank/DDBJ whole genome shotgun (WGS) entry which is preliminary data.</text>
</comment>
<dbReference type="GO" id="GO:0005524">
    <property type="term" value="F:ATP binding"/>
    <property type="evidence" value="ECO:0007669"/>
    <property type="project" value="UniProtKB-KW"/>
</dbReference>
<dbReference type="SUPFAM" id="SSF52540">
    <property type="entry name" value="P-loop containing nucleoside triphosphate hydrolases"/>
    <property type="match status" value="1"/>
</dbReference>
<accession>A0A2A7MCR3</accession>
<dbReference type="PANTHER" id="PTHR47961:SF10">
    <property type="entry name" value="ATP-DEPENDENT DNA HELICASE HEL308"/>
    <property type="match status" value="1"/>
</dbReference>
<evidence type="ECO:0000256" key="3">
    <source>
        <dbReference type="ARBA" id="ARBA00022806"/>
    </source>
</evidence>
<dbReference type="SMART" id="SM00490">
    <property type="entry name" value="HELICc"/>
    <property type="match status" value="1"/>
</dbReference>
<keyword evidence="1" id="KW-0547">Nucleotide-binding</keyword>
<dbReference type="InterPro" id="IPR014001">
    <property type="entry name" value="Helicase_ATP-bd"/>
</dbReference>
<dbReference type="InterPro" id="IPR001650">
    <property type="entry name" value="Helicase_C-like"/>
</dbReference>
<sequence length="1022" mass="117695">MNGEIESKIKNLLELNKTKELTTRWTENDINLKLNSIEVNNDKVTEHSELIAYMYQGAGLKINDKSKELFSKSYDVWKVIWYSAKETDINKTIKKLFYLVSTGVLCDSLAEVRMILIEINLNDYYKNLDKKVWDIYLENTIYLILLVLIRKANGWEDIKFIESILSEFKKDQEQYEEDYLKSINESNRYSCICWLAALLNILGAIEEYKKYLLEGKPDDIEKVIIRYCKESYELIDETNKSEKKFLFILIEKVLIKMVTYSVWSSINGISEKIDNYIKLLTMRDTSKPIFELWPSQQQAISKNLFDNTKTSIVVQMPTSAGKTMLAKFYILQTFNLYTKPKVAYIVPTRALVNQIKKDLKNDFNRLGIKVEISIPYSDIEDMEDELLLQDTDIIVTTPEKLDILLKVKHPIVENLKLVIVDEAHGLQDESRGAKLELLLAMLRKNNRNLRVLMLSPFIENALEISQWLGGSRGLEIHVDWKPSQQFTGIYELKTIKKGKHVGEITYIPSSLNTMYSSEFKIHVHECSNKGIGKGEKAVKVAELYRKLGGVLILCRTKKDAESAARECSEISCELSKEKLLQLDILLNLIEVEMGNDCLLYQCIKKGIAYHHSSLPLIIREEIEEAISKQLITIVSATTTLAQGMNFPISTVIFQSMNVPLRGNMTSAEFWNIAGRAGRALVDKEGHIISISDNDKDKDLFKNYLAIKNKEVLSSLISMLKYIPEDEINGKWIREYSTLSALLQYIYHIILVDPNIEIEDLLRGSLVYYQLREVEHDDLAEKLIRLTKNYIYTIDKDLKSKKLMESIDKTGLSSVSMHMLLAKLNKRGIEIDSSTIFEKDNTTLRELIEIVNSIPEINLGIFDRGNFSSELVAQMTKQWVEGKSIREIAEGNLESEKDTEERLNICGNYIYSRLINNLPWGISAIQRINGILKKSEDMDTIIPSYIYFGVKTKEAVALSMLGVPRFAANIIGEYWIKNDKSINMTKLESVKTWLNNVNEEQWVKCFNDKEKGKLAYNIWMKQK</sequence>
<dbReference type="Gene3D" id="3.40.50.300">
    <property type="entry name" value="P-loop containing nucleotide triphosphate hydrolases"/>
    <property type="match status" value="2"/>
</dbReference>
<keyword evidence="4" id="KW-0067">ATP-binding</keyword>
<evidence type="ECO:0000313" key="7">
    <source>
        <dbReference type="EMBL" id="PEG29475.1"/>
    </source>
</evidence>
<dbReference type="PANTHER" id="PTHR47961">
    <property type="entry name" value="DNA POLYMERASE THETA, PUTATIVE (AFU_ORTHOLOGUE AFUA_1G05260)-RELATED"/>
    <property type="match status" value="1"/>
</dbReference>
<evidence type="ECO:0000256" key="1">
    <source>
        <dbReference type="ARBA" id="ARBA00022741"/>
    </source>
</evidence>
<dbReference type="OrthoDB" id="9815222at2"/>
<evidence type="ECO:0008006" key="9">
    <source>
        <dbReference type="Google" id="ProtNLM"/>
    </source>
</evidence>
<proteinExistence type="predicted"/>
<dbReference type="GO" id="GO:0004386">
    <property type="term" value="F:helicase activity"/>
    <property type="evidence" value="ECO:0007669"/>
    <property type="project" value="UniProtKB-KW"/>
</dbReference>